<keyword evidence="4" id="KW-1185">Reference proteome</keyword>
<dbReference type="SUPFAM" id="SSF56601">
    <property type="entry name" value="beta-lactamase/transpeptidase-like"/>
    <property type="match status" value="1"/>
</dbReference>
<organism evidence="3 4">
    <name type="scientific">Mameliella alba</name>
    <dbReference type="NCBI Taxonomy" id="561184"/>
    <lineage>
        <taxon>Bacteria</taxon>
        <taxon>Pseudomonadati</taxon>
        <taxon>Pseudomonadota</taxon>
        <taxon>Alphaproteobacteria</taxon>
        <taxon>Rhodobacterales</taxon>
        <taxon>Roseobacteraceae</taxon>
        <taxon>Mameliella</taxon>
    </lineage>
</organism>
<dbReference type="Proteomes" id="UP000030960">
    <property type="component" value="Unassembled WGS sequence"/>
</dbReference>
<evidence type="ECO:0000256" key="1">
    <source>
        <dbReference type="SAM" id="SignalP"/>
    </source>
</evidence>
<feature type="domain" description="Beta-lactamase-related" evidence="2">
    <location>
        <begin position="57"/>
        <end position="251"/>
    </location>
</feature>
<evidence type="ECO:0000313" key="4">
    <source>
        <dbReference type="Proteomes" id="UP000030960"/>
    </source>
</evidence>
<dbReference type="InterPro" id="IPR001466">
    <property type="entry name" value="Beta-lactam-related"/>
</dbReference>
<evidence type="ECO:0000313" key="3">
    <source>
        <dbReference type="EMBL" id="KHQ51736.1"/>
    </source>
</evidence>
<feature type="signal peptide" evidence="1">
    <location>
        <begin position="1"/>
        <end position="22"/>
    </location>
</feature>
<comment type="caution">
    <text evidence="3">The sequence shown here is derived from an EMBL/GenBank/DDBJ whole genome shotgun (WGS) entry which is preliminary data.</text>
</comment>
<dbReference type="AlphaFoldDB" id="A0A0B3S4W6"/>
<gene>
    <name evidence="3" type="ORF">OA50_03637</name>
</gene>
<protein>
    <submittedName>
        <fullName evidence="3">Putative beta-lactamase</fullName>
    </submittedName>
</protein>
<dbReference type="PANTHER" id="PTHR46825:SF9">
    <property type="entry name" value="BETA-LACTAMASE-RELATED DOMAIN-CONTAINING PROTEIN"/>
    <property type="match status" value="1"/>
</dbReference>
<dbReference type="InterPro" id="IPR012338">
    <property type="entry name" value="Beta-lactam/transpept-like"/>
</dbReference>
<sequence length="314" mass="33559">MLRALALVLALVLGVAAAPVLAQSDRVAQEWDKWLKAQGNPPGALVFLIGDSLLLGQDSGFDPDLAVPIASLSKGITGLCAQALVDEGLMAWDDPLNRWIEGGGTITLAQLVTHTSGLWPDETQGAMALWRGDTTRRWQQVTANALDRDRQGGRPGSYRYNNENYAILGLVIEEVAGEWYDKACASRVLEPLGITTARLSPEYGGYGPWGGWQMSVRDYARLMRGGFATMDPRGTPSASLGGGAFYGLGMLFRTGRDTANHWHFGALCFDDAGLGAFAVNWAGKYTVVAAYGACVDGKAMARLDAALARAVFAD</sequence>
<evidence type="ECO:0000259" key="2">
    <source>
        <dbReference type="Pfam" id="PF00144"/>
    </source>
</evidence>
<reference evidence="3 4" key="1">
    <citation type="submission" date="2014-10" db="EMBL/GenBank/DDBJ databases">
        <title>Genome sequence of Ponticoccus sp. strain UMTAT08 isolated from clonal culture of toxic dinoflagellate Alexandrium tamiyavanichii.</title>
        <authorList>
            <person name="Gan H.Y."/>
            <person name="Muhd D.-D."/>
            <person name="Mohd Noor M.E."/>
            <person name="Yeong Y.S."/>
            <person name="Usup G."/>
        </authorList>
    </citation>
    <scope>NUCLEOTIDE SEQUENCE [LARGE SCALE GENOMIC DNA]</scope>
    <source>
        <strain evidence="3 4">UMTAT08</strain>
    </source>
</reference>
<dbReference type="Pfam" id="PF00144">
    <property type="entry name" value="Beta-lactamase"/>
    <property type="match status" value="1"/>
</dbReference>
<dbReference type="EMBL" id="JSUQ01000015">
    <property type="protein sequence ID" value="KHQ51736.1"/>
    <property type="molecule type" value="Genomic_DNA"/>
</dbReference>
<accession>A0A0B3S4W6</accession>
<proteinExistence type="predicted"/>
<feature type="chain" id="PRO_5002084898" evidence="1">
    <location>
        <begin position="23"/>
        <end position="314"/>
    </location>
</feature>
<dbReference type="Gene3D" id="3.40.710.10">
    <property type="entry name" value="DD-peptidase/beta-lactamase superfamily"/>
    <property type="match status" value="1"/>
</dbReference>
<dbReference type="PANTHER" id="PTHR46825">
    <property type="entry name" value="D-ALANYL-D-ALANINE-CARBOXYPEPTIDASE/ENDOPEPTIDASE AMPH"/>
    <property type="match status" value="1"/>
</dbReference>
<name>A0A0B3S4W6_9RHOB</name>
<dbReference type="InterPro" id="IPR050491">
    <property type="entry name" value="AmpC-like"/>
</dbReference>
<keyword evidence="1" id="KW-0732">Signal</keyword>
<dbReference type="STRING" id="561184.SAMN05216376_104190"/>
<dbReference type="RefSeq" id="WP_190285449.1">
    <property type="nucleotide sequence ID" value="NZ_JSUQ01000015.1"/>
</dbReference>